<name>A0ABS5IBQ1_9PROT</name>
<dbReference type="RefSeq" id="WP_211548021.1">
    <property type="nucleotide sequence ID" value="NZ_JAGTUF010000006.1"/>
</dbReference>
<dbReference type="InterPro" id="IPR058624">
    <property type="entry name" value="MdtA-like_HH"/>
</dbReference>
<keyword evidence="3" id="KW-0175">Coiled coil</keyword>
<evidence type="ECO:0000313" key="8">
    <source>
        <dbReference type="EMBL" id="MBR9971852.1"/>
    </source>
</evidence>
<dbReference type="PANTHER" id="PTHR30158:SF10">
    <property type="entry name" value="CATION EFFLUX PUMP"/>
    <property type="match status" value="1"/>
</dbReference>
<feature type="coiled-coil region" evidence="3">
    <location>
        <begin position="115"/>
        <end position="142"/>
    </location>
</feature>
<dbReference type="EMBL" id="JAGTUF010000006">
    <property type="protein sequence ID" value="MBR9971852.1"/>
    <property type="molecule type" value="Genomic_DNA"/>
</dbReference>
<evidence type="ECO:0000313" key="9">
    <source>
        <dbReference type="Proteomes" id="UP000680714"/>
    </source>
</evidence>
<reference evidence="8 9" key="1">
    <citation type="submission" date="2021-04" db="EMBL/GenBank/DDBJ databases">
        <title>Magnetospirillum sulfuroxidans sp. nov., a facultative chemolithoautotrophic sulfur-oxidizing alphaproteobacterium isolated from freshwater sediment and proposals for Paramagetospirillum gen. nov., and Magnetospirillaceae fam. nov.</title>
        <authorList>
            <person name="Koziaeva V."/>
            <person name="Geelhoed J.S."/>
            <person name="Sorokin D.Y."/>
            <person name="Grouzdev D.S."/>
        </authorList>
    </citation>
    <scope>NUCLEOTIDE SEQUENCE [LARGE SCALE GENOMIC DNA]</scope>
    <source>
        <strain evidence="8 9">J10</strain>
    </source>
</reference>
<organism evidence="8 9">
    <name type="scientific">Magnetospirillum sulfuroxidans</name>
    <dbReference type="NCBI Taxonomy" id="611300"/>
    <lineage>
        <taxon>Bacteria</taxon>
        <taxon>Pseudomonadati</taxon>
        <taxon>Pseudomonadota</taxon>
        <taxon>Alphaproteobacteria</taxon>
        <taxon>Rhodospirillales</taxon>
        <taxon>Rhodospirillaceae</taxon>
        <taxon>Magnetospirillum</taxon>
    </lineage>
</organism>
<dbReference type="NCBIfam" id="TIGR01730">
    <property type="entry name" value="RND_mfp"/>
    <property type="match status" value="1"/>
</dbReference>
<keyword evidence="9" id="KW-1185">Reference proteome</keyword>
<evidence type="ECO:0000256" key="2">
    <source>
        <dbReference type="ARBA" id="ARBA00009477"/>
    </source>
</evidence>
<evidence type="ECO:0000259" key="5">
    <source>
        <dbReference type="Pfam" id="PF25917"/>
    </source>
</evidence>
<comment type="caution">
    <text evidence="8">The sequence shown here is derived from an EMBL/GenBank/DDBJ whole genome shotgun (WGS) entry which is preliminary data.</text>
</comment>
<dbReference type="Pfam" id="PF25917">
    <property type="entry name" value="BSH_RND"/>
    <property type="match status" value="1"/>
</dbReference>
<dbReference type="Gene3D" id="2.40.420.20">
    <property type="match status" value="1"/>
</dbReference>
<evidence type="ECO:0000259" key="6">
    <source>
        <dbReference type="Pfam" id="PF25944"/>
    </source>
</evidence>
<protein>
    <submittedName>
        <fullName evidence="8">Efflux RND transporter periplasmic adaptor subunit</fullName>
    </submittedName>
</protein>
<evidence type="ECO:0000259" key="4">
    <source>
        <dbReference type="Pfam" id="PF25876"/>
    </source>
</evidence>
<dbReference type="Gene3D" id="2.40.50.100">
    <property type="match status" value="1"/>
</dbReference>
<comment type="subcellular location">
    <subcellularLocation>
        <location evidence="1">Cell envelope</location>
    </subcellularLocation>
</comment>
<dbReference type="Pfam" id="PF25944">
    <property type="entry name" value="Beta-barrel_RND"/>
    <property type="match status" value="1"/>
</dbReference>
<evidence type="ECO:0000256" key="1">
    <source>
        <dbReference type="ARBA" id="ARBA00004196"/>
    </source>
</evidence>
<dbReference type="Gene3D" id="1.10.287.470">
    <property type="entry name" value="Helix hairpin bin"/>
    <property type="match status" value="1"/>
</dbReference>
<dbReference type="InterPro" id="IPR006143">
    <property type="entry name" value="RND_pump_MFP"/>
</dbReference>
<gene>
    <name evidence="8" type="ORF">KEC16_09000</name>
</gene>
<dbReference type="Proteomes" id="UP000680714">
    <property type="component" value="Unassembled WGS sequence"/>
</dbReference>
<feature type="domain" description="Multidrug resistance protein MdtA-like alpha-helical hairpin" evidence="4">
    <location>
        <begin position="115"/>
        <end position="184"/>
    </location>
</feature>
<dbReference type="SUPFAM" id="SSF111369">
    <property type="entry name" value="HlyD-like secretion proteins"/>
    <property type="match status" value="1"/>
</dbReference>
<dbReference type="Pfam" id="PF25967">
    <property type="entry name" value="RND-MFP_C"/>
    <property type="match status" value="1"/>
</dbReference>
<evidence type="ECO:0000256" key="3">
    <source>
        <dbReference type="SAM" id="Coils"/>
    </source>
</evidence>
<feature type="domain" description="Multidrug resistance protein MdtA-like C-terminal permuted SH3" evidence="7">
    <location>
        <begin position="310"/>
        <end position="369"/>
    </location>
</feature>
<feature type="domain" description="Multidrug resistance protein MdtA-like beta-barrel" evidence="6">
    <location>
        <begin position="258"/>
        <end position="301"/>
    </location>
</feature>
<accession>A0ABS5IBQ1</accession>
<evidence type="ECO:0000259" key="7">
    <source>
        <dbReference type="Pfam" id="PF25967"/>
    </source>
</evidence>
<sequence>MGVVLSKNKLWLAGVAVTVIVVGGGLAVSLNGHVAKATQSAVAAPPPLPVSVAVVESRDMVAWEEFSGRLEAVERVELRSRVAGQVQAVHFREGGLVKKGDLLVTIDPAPFAAEVARAEAQLASAQARLTFTQREHDRARQLTGSGNMPVRELDTRANAYAEAQASVRVAQAALQSARLDLGYSRITAPISGRIGKAQITAGNLVPAGAGAPVLATLVSVSPIHASFDADEQVVTHALADLKGGAVDGIPVRMQVGGHETSGSVQMIDNTVDVKSGTVQVRAIFANDDGALIPGQFARLSLGQPQSRPVLLVSERAIGTDQDKKYVLVVGADNKALYRQITLGSATDGLRVVTSGLQPGERIVVNGLQRLRPGAVVAPHEVAMLAKNPDALAQR</sequence>
<dbReference type="PANTHER" id="PTHR30158">
    <property type="entry name" value="ACRA/E-RELATED COMPONENT OF DRUG EFFLUX TRANSPORTER"/>
    <property type="match status" value="1"/>
</dbReference>
<dbReference type="Pfam" id="PF25876">
    <property type="entry name" value="HH_MFP_RND"/>
    <property type="match status" value="1"/>
</dbReference>
<dbReference type="InterPro" id="IPR058627">
    <property type="entry name" value="MdtA-like_C"/>
</dbReference>
<comment type="similarity">
    <text evidence="2">Belongs to the membrane fusion protein (MFP) (TC 8.A.1) family.</text>
</comment>
<proteinExistence type="inferred from homology"/>
<dbReference type="Gene3D" id="2.40.30.170">
    <property type="match status" value="1"/>
</dbReference>
<dbReference type="InterPro" id="IPR058626">
    <property type="entry name" value="MdtA-like_b-barrel"/>
</dbReference>
<feature type="domain" description="Multidrug resistance protein MdtA-like barrel-sandwich hybrid" evidence="5">
    <location>
        <begin position="75"/>
        <end position="214"/>
    </location>
</feature>
<dbReference type="InterPro" id="IPR058625">
    <property type="entry name" value="MdtA-like_BSH"/>
</dbReference>